<evidence type="ECO:0000313" key="8">
    <source>
        <dbReference type="EMBL" id="MQL52569.1"/>
    </source>
</evidence>
<keyword evidence="4 6" id="KW-0488">Methylation</keyword>
<dbReference type="Pfam" id="PF00472">
    <property type="entry name" value="RF-1"/>
    <property type="match status" value="1"/>
</dbReference>
<evidence type="ECO:0000313" key="9">
    <source>
        <dbReference type="Proteomes" id="UP000441717"/>
    </source>
</evidence>
<dbReference type="Pfam" id="PF03462">
    <property type="entry name" value="PCRF"/>
    <property type="match status" value="1"/>
</dbReference>
<evidence type="ECO:0000259" key="7">
    <source>
        <dbReference type="PROSITE" id="PS00745"/>
    </source>
</evidence>
<dbReference type="SUPFAM" id="SSF75620">
    <property type="entry name" value="Release factor"/>
    <property type="match status" value="1"/>
</dbReference>
<keyword evidence="9" id="KW-1185">Reference proteome</keyword>
<dbReference type="EMBL" id="WHYR01000024">
    <property type="protein sequence ID" value="MQL52569.1"/>
    <property type="molecule type" value="Genomic_DNA"/>
</dbReference>
<comment type="subcellular location">
    <subcellularLocation>
        <location evidence="6">Cytoplasm</location>
    </subcellularLocation>
</comment>
<evidence type="ECO:0000256" key="3">
    <source>
        <dbReference type="ARBA" id="ARBA00019192"/>
    </source>
</evidence>
<dbReference type="PANTHER" id="PTHR43116">
    <property type="entry name" value="PEPTIDE CHAIN RELEASE FACTOR 2"/>
    <property type="match status" value="1"/>
</dbReference>
<dbReference type="InterPro" id="IPR000352">
    <property type="entry name" value="Pep_chain_release_fac_I"/>
</dbReference>
<accession>A0A6N7ISS6</accession>
<feature type="modified residue" description="N5-methylglutamine" evidence="6">
    <location>
        <position position="250"/>
    </location>
</feature>
<keyword evidence="6" id="KW-0963">Cytoplasm</keyword>
<reference evidence="8 9" key="1">
    <citation type="submission" date="2019-10" db="EMBL/GenBank/DDBJ databases">
        <title>Comparative genomics of sulfur disproportionating microorganisms.</title>
        <authorList>
            <person name="Ward L.M."/>
            <person name="Bertran E."/>
            <person name="Johnston D."/>
        </authorList>
    </citation>
    <scope>NUCLEOTIDE SEQUENCE [LARGE SCALE GENOMIC DNA]</scope>
    <source>
        <strain evidence="8 9">DSM 14055</strain>
    </source>
</reference>
<evidence type="ECO:0000256" key="2">
    <source>
        <dbReference type="ARBA" id="ARBA00010835"/>
    </source>
</evidence>
<protein>
    <recommendedName>
        <fullName evidence="3 6">Peptide chain release factor 2</fullName>
        <shortName evidence="6">RF-2</shortName>
    </recommendedName>
</protein>
<evidence type="ECO:0000256" key="1">
    <source>
        <dbReference type="ARBA" id="ARBA00002613"/>
    </source>
</evidence>
<organism evidence="8 9">
    <name type="scientific">Desulfofundulus thermobenzoicus</name>
    <dbReference type="NCBI Taxonomy" id="29376"/>
    <lineage>
        <taxon>Bacteria</taxon>
        <taxon>Bacillati</taxon>
        <taxon>Bacillota</taxon>
        <taxon>Clostridia</taxon>
        <taxon>Eubacteriales</taxon>
        <taxon>Peptococcaceae</taxon>
        <taxon>Desulfofundulus</taxon>
    </lineage>
</organism>
<comment type="caution">
    <text evidence="8">The sequence shown here is derived from an EMBL/GenBank/DDBJ whole genome shotgun (WGS) entry which is preliminary data.</text>
</comment>
<feature type="domain" description="Prokaryotic-type class I peptide chain release factors" evidence="7">
    <location>
        <begin position="243"/>
        <end position="259"/>
    </location>
</feature>
<dbReference type="Gene3D" id="3.30.70.1660">
    <property type="match status" value="1"/>
</dbReference>
<dbReference type="GO" id="GO:0016149">
    <property type="term" value="F:translation release factor activity, codon specific"/>
    <property type="evidence" value="ECO:0007669"/>
    <property type="project" value="UniProtKB-UniRule"/>
</dbReference>
<dbReference type="InterPro" id="IPR005139">
    <property type="entry name" value="PCRF"/>
</dbReference>
<dbReference type="InterPro" id="IPR004374">
    <property type="entry name" value="PrfB"/>
</dbReference>
<gene>
    <name evidence="6 8" type="primary">prfB</name>
    <name evidence="8" type="ORF">GFC01_09905</name>
</gene>
<evidence type="ECO:0000256" key="6">
    <source>
        <dbReference type="HAMAP-Rule" id="MF_00094"/>
    </source>
</evidence>
<sequence length="366" mass="41047">MYPELFRELENLGKRIADLRVSLDIARKEQEIGRLEEAMLAPGFWDDQEKAQQVLKDLAALKDRVSSFQELARTHRDLDELLSLGEDEEDEEVAREVAAELRVLQKKVEDMELEVLLSGPYDRGNAILSLHAGAGGTEAQDWVQMLLRMYTRWAEEKGYRVDLVDVLPGDEAGIKSATLMVAGPNAYGYLQAEKGVHRLVRISPFDANGRRHTSFASVDVLPEVEENVHVEINPEDLKIDTFRSGGAGGQHVNKTDSAVRITHLPTGIVVQCQSERSQISNRNTAMKLLKAKLLDLEMKKKESELAALRGEQSEIAWGSQIRSYVFHPYSLIKDHRTGVEVGNVQAVMDGEIDEFIAAYLREKARG</sequence>
<dbReference type="Proteomes" id="UP000441717">
    <property type="component" value="Unassembled WGS sequence"/>
</dbReference>
<dbReference type="PANTHER" id="PTHR43116:SF3">
    <property type="entry name" value="CLASS I PEPTIDE CHAIN RELEASE FACTOR"/>
    <property type="match status" value="1"/>
</dbReference>
<dbReference type="OrthoDB" id="9806673at2"/>
<dbReference type="Gene3D" id="1.20.58.410">
    <property type="entry name" value="Release factor"/>
    <property type="match status" value="1"/>
</dbReference>
<dbReference type="NCBIfam" id="TIGR00020">
    <property type="entry name" value="prfB"/>
    <property type="match status" value="1"/>
</dbReference>
<dbReference type="FunFam" id="3.30.160.20:FF:000010">
    <property type="entry name" value="Peptide chain release factor 2"/>
    <property type="match status" value="1"/>
</dbReference>
<comment type="similarity">
    <text evidence="2 6">Belongs to the prokaryotic/mitochondrial release factor family.</text>
</comment>
<dbReference type="GO" id="GO:0005737">
    <property type="term" value="C:cytoplasm"/>
    <property type="evidence" value="ECO:0007669"/>
    <property type="project" value="UniProtKB-SubCell"/>
</dbReference>
<dbReference type="SMART" id="SM00937">
    <property type="entry name" value="PCRF"/>
    <property type="match status" value="1"/>
</dbReference>
<dbReference type="InterPro" id="IPR045853">
    <property type="entry name" value="Pep_chain_release_fac_I_sf"/>
</dbReference>
<comment type="PTM">
    <text evidence="6">Methylated by PrmC. Methylation increases the termination efficiency of RF2.</text>
</comment>
<dbReference type="RefSeq" id="WP_152946818.1">
    <property type="nucleotide sequence ID" value="NZ_WHYR01000024.1"/>
</dbReference>
<evidence type="ECO:0000256" key="5">
    <source>
        <dbReference type="ARBA" id="ARBA00022917"/>
    </source>
</evidence>
<evidence type="ECO:0000256" key="4">
    <source>
        <dbReference type="ARBA" id="ARBA00022481"/>
    </source>
</evidence>
<comment type="function">
    <text evidence="1 6">Peptide chain release factor 2 directs the termination of translation in response to the peptide chain termination codons UGA and UAA.</text>
</comment>
<name>A0A6N7ISS6_9FIRM</name>
<dbReference type="Gene3D" id="3.30.160.20">
    <property type="match status" value="1"/>
</dbReference>
<proteinExistence type="inferred from homology"/>
<dbReference type="PROSITE" id="PS00745">
    <property type="entry name" value="RF_PROK_I"/>
    <property type="match status" value="1"/>
</dbReference>
<dbReference type="HAMAP" id="MF_00094">
    <property type="entry name" value="Rel_fac_2"/>
    <property type="match status" value="1"/>
</dbReference>
<dbReference type="AlphaFoldDB" id="A0A6N7ISS6"/>
<keyword evidence="5 6" id="KW-0648">Protein biosynthesis</keyword>